<comment type="caution">
    <text evidence="1">The sequence shown here is derived from an EMBL/GenBank/DDBJ whole genome shotgun (WGS) entry which is preliminary data.</text>
</comment>
<gene>
    <name evidence="1" type="ORF">IWX46DRAFT_163463</name>
</gene>
<evidence type="ECO:0000313" key="2">
    <source>
        <dbReference type="Proteomes" id="UP001365128"/>
    </source>
</evidence>
<evidence type="ECO:0000313" key="1">
    <source>
        <dbReference type="EMBL" id="KAK7542978.1"/>
    </source>
</evidence>
<dbReference type="Proteomes" id="UP001365128">
    <property type="component" value="Unassembled WGS sequence"/>
</dbReference>
<sequence>MAVLLMADWHLFQAFGAGNRSPLFGCRFAFAVESTLPSSFLSSDASLLHSSSLYLTFVMIVPGRAVDRADVLCDSPKATALKQSCWVSTPWWCRALLRAVQALRGGRKVQHHDAAWSLALGVGDGRCAKNATPWPWCDGATCWQEGRLQCKSLGGAPAAGQTPWPASRCVLLCHNEAQHGKSSTTEVSAVTSSRWSSSGAGVAPAVSSCDDSPPAPTSTRFFCVGGGTSGPLLYNLQKQIQS</sequence>
<reference evidence="1 2" key="1">
    <citation type="submission" date="2024-04" db="EMBL/GenBank/DDBJ databases">
        <title>Phyllosticta paracitricarpa is synonymous to the EU quarantine fungus P. citricarpa based on phylogenomic analyses.</title>
        <authorList>
            <consortium name="Lawrence Berkeley National Laboratory"/>
            <person name="Van Ingen-Buijs V.A."/>
            <person name="Van Westerhoven A.C."/>
            <person name="Haridas S."/>
            <person name="Skiadas P."/>
            <person name="Martin F."/>
            <person name="Groenewald J.Z."/>
            <person name="Crous P.W."/>
            <person name="Seidl M.F."/>
        </authorList>
    </citation>
    <scope>NUCLEOTIDE SEQUENCE [LARGE SCALE GENOMIC DNA]</scope>
    <source>
        <strain evidence="1 2">CBS 122670</strain>
    </source>
</reference>
<organism evidence="1 2">
    <name type="scientific">Phyllosticta citricarpa</name>
    <dbReference type="NCBI Taxonomy" id="55181"/>
    <lineage>
        <taxon>Eukaryota</taxon>
        <taxon>Fungi</taxon>
        <taxon>Dikarya</taxon>
        <taxon>Ascomycota</taxon>
        <taxon>Pezizomycotina</taxon>
        <taxon>Dothideomycetes</taxon>
        <taxon>Dothideomycetes incertae sedis</taxon>
        <taxon>Botryosphaeriales</taxon>
        <taxon>Phyllostictaceae</taxon>
        <taxon>Phyllosticta</taxon>
    </lineage>
</organism>
<protein>
    <submittedName>
        <fullName evidence="1">Uncharacterized protein</fullName>
    </submittedName>
</protein>
<accession>A0ABR1M5W5</accession>
<dbReference type="EMBL" id="JBBPDW010000022">
    <property type="protein sequence ID" value="KAK7542978.1"/>
    <property type="molecule type" value="Genomic_DNA"/>
</dbReference>
<name>A0ABR1M5W5_9PEZI</name>
<proteinExistence type="predicted"/>
<keyword evidence="2" id="KW-1185">Reference proteome</keyword>